<evidence type="ECO:0000313" key="1">
    <source>
        <dbReference type="EMBL" id="EDO19269.1"/>
    </source>
</evidence>
<dbReference type="OMA" id="RKCVICE"/>
<dbReference type="FunCoup" id="A7TEG2">
    <property type="interactions" value="39"/>
</dbReference>
<reference evidence="1 2" key="1">
    <citation type="journal article" date="2007" name="Proc. Natl. Acad. Sci. U.S.A.">
        <title>Independent sorting-out of thousands of duplicated gene pairs in two yeast species descended from a whole-genome duplication.</title>
        <authorList>
            <person name="Scannell D.R."/>
            <person name="Frank A.C."/>
            <person name="Conant G.C."/>
            <person name="Byrne K.P."/>
            <person name="Woolfit M."/>
            <person name="Wolfe K.H."/>
        </authorList>
    </citation>
    <scope>NUCLEOTIDE SEQUENCE [LARGE SCALE GENOMIC DNA]</scope>
    <source>
        <strain evidence="2">ATCC 22028 / DSM 70294 / BCRC 21397 / CBS 2163 / NBRC 10782 / NRRL Y-8283 / UCD 57-17</strain>
    </source>
</reference>
<dbReference type="PhylomeDB" id="A7TEG2"/>
<evidence type="ECO:0000313" key="2">
    <source>
        <dbReference type="Proteomes" id="UP000000267"/>
    </source>
</evidence>
<proteinExistence type="predicted"/>
<accession>A7TEG2</accession>
<keyword evidence="2" id="KW-1185">Reference proteome</keyword>
<dbReference type="eggNOG" id="ENOG502QW4R">
    <property type="taxonomic scope" value="Eukaryota"/>
</dbReference>
<dbReference type="AlphaFoldDB" id="A7TEG2"/>
<dbReference type="RefSeq" id="XP_001647127.1">
    <property type="nucleotide sequence ID" value="XM_001647077.1"/>
</dbReference>
<sequence>MDESSRSRVLDQLDTNSISFLSASPSTTGSQVNLNDSLLKFSCMKTVNSPISKNDENTPVKWQFERKEFQFQSNSTPSKRKAETVQQKFPQGRKRRSLIMGARPKVSSRLNNSTSKLDLIDESKLTSLPIPHPASDSILFELGSIRTENKRTRETDEDKIDGNLTNGMIHDINMDFDKSIITHNSMKEQRHPIVLVEDYIPQDDSAIYHSNKRKISLSDLKTKINKRNDGHVPLKLRKLKNSGISHLAKPKLSLATHTIETSFEYSTVDFEEADSRLHIGNQANKESNSPYLNCILGDIIKPHTPSDKDRYLSGISEENLLIRCVVCEEPLYEISSLLPDNNKFKEIVCGACASKYEAAIKAFEEYEFETSFESSNFSMASDMNSFISYENEGRLINNRNINSTRLEILHDDKFSDELIKSLQVILETSDNKVISKEKNVLDSSTMMWFIEARKKIRWRWRVSGLLPQFLSKNNQLPPEE</sequence>
<protein>
    <submittedName>
        <fullName evidence="1">Uncharacterized protein</fullName>
    </submittedName>
</protein>
<dbReference type="InParanoid" id="A7TEG2"/>
<name>A7TEG2_VANPO</name>
<gene>
    <name evidence="1" type="ORF">Kpol_1036p11</name>
</gene>
<dbReference type="KEGG" id="vpo:Kpol_1036p11"/>
<dbReference type="EMBL" id="DS480380">
    <property type="protein sequence ID" value="EDO19269.1"/>
    <property type="molecule type" value="Genomic_DNA"/>
</dbReference>
<dbReference type="GeneID" id="5547605"/>
<dbReference type="OrthoDB" id="4076003at2759"/>
<dbReference type="HOGENOM" id="CLU_038590_0_0_1"/>
<organism evidence="2">
    <name type="scientific">Vanderwaltozyma polyspora (strain ATCC 22028 / DSM 70294 / BCRC 21397 / CBS 2163 / NBRC 10782 / NRRL Y-8283 / UCD 57-17)</name>
    <name type="common">Kluyveromyces polysporus</name>
    <dbReference type="NCBI Taxonomy" id="436907"/>
    <lineage>
        <taxon>Eukaryota</taxon>
        <taxon>Fungi</taxon>
        <taxon>Dikarya</taxon>
        <taxon>Ascomycota</taxon>
        <taxon>Saccharomycotina</taxon>
        <taxon>Saccharomycetes</taxon>
        <taxon>Saccharomycetales</taxon>
        <taxon>Saccharomycetaceae</taxon>
        <taxon>Vanderwaltozyma</taxon>
    </lineage>
</organism>
<dbReference type="Proteomes" id="UP000000267">
    <property type="component" value="Unassembled WGS sequence"/>
</dbReference>